<protein>
    <recommendedName>
        <fullName evidence="5">Pectinesterase inhibitor domain-containing protein</fullName>
    </recommendedName>
</protein>
<evidence type="ECO:0000256" key="4">
    <source>
        <dbReference type="SAM" id="SignalP"/>
    </source>
</evidence>
<dbReference type="Gene3D" id="1.20.140.40">
    <property type="entry name" value="Invertase/pectin methylesterase inhibitor family protein"/>
    <property type="match status" value="1"/>
</dbReference>
<dbReference type="EMBL" id="JAFEMO010000003">
    <property type="protein sequence ID" value="KAH7574691.1"/>
    <property type="molecule type" value="Genomic_DNA"/>
</dbReference>
<accession>A0ABQ8IDQ3</accession>
<keyword evidence="2" id="KW-1015">Disulfide bond</keyword>
<comment type="similarity">
    <text evidence="3">Belongs to the PMEI family.</text>
</comment>
<evidence type="ECO:0000256" key="3">
    <source>
        <dbReference type="ARBA" id="ARBA00038471"/>
    </source>
</evidence>
<dbReference type="Pfam" id="PF04043">
    <property type="entry name" value="PMEI"/>
    <property type="match status" value="1"/>
</dbReference>
<evidence type="ECO:0000256" key="2">
    <source>
        <dbReference type="ARBA" id="ARBA00023157"/>
    </source>
</evidence>
<dbReference type="PANTHER" id="PTHR36710:SF18">
    <property type="entry name" value="PECTINESTERASE INHIBITOR 5-RELATED"/>
    <property type="match status" value="1"/>
</dbReference>
<evidence type="ECO:0000259" key="5">
    <source>
        <dbReference type="Pfam" id="PF04043"/>
    </source>
</evidence>
<reference evidence="6 7" key="1">
    <citation type="submission" date="2021-02" db="EMBL/GenBank/DDBJ databases">
        <title>Plant Genome Project.</title>
        <authorList>
            <person name="Zhang R.-G."/>
        </authorList>
    </citation>
    <scope>NUCLEOTIDE SEQUENCE [LARGE SCALE GENOMIC DNA]</scope>
    <source>
        <tissue evidence="6">Leaves</tissue>
    </source>
</reference>
<proteinExistence type="inferred from homology"/>
<name>A0ABQ8IDQ3_9ROSI</name>
<feature type="domain" description="Pectinesterase inhibitor" evidence="5">
    <location>
        <begin position="38"/>
        <end position="122"/>
    </location>
</feature>
<dbReference type="InterPro" id="IPR006501">
    <property type="entry name" value="Pectinesterase_inhib_dom"/>
</dbReference>
<dbReference type="InterPro" id="IPR052421">
    <property type="entry name" value="PCW_Enzyme_Inhibitor"/>
</dbReference>
<comment type="caution">
    <text evidence="6">The sequence shown here is derived from an EMBL/GenBank/DDBJ whole genome shotgun (WGS) entry which is preliminary data.</text>
</comment>
<gene>
    <name evidence="6" type="ORF">JRO89_XS03G0331400</name>
</gene>
<dbReference type="PANTHER" id="PTHR36710">
    <property type="entry name" value="PECTINESTERASE INHIBITOR-LIKE"/>
    <property type="match status" value="1"/>
</dbReference>
<feature type="chain" id="PRO_5047205940" description="Pectinesterase inhibitor domain-containing protein" evidence="4">
    <location>
        <begin position="31"/>
        <end position="183"/>
    </location>
</feature>
<evidence type="ECO:0000313" key="7">
    <source>
        <dbReference type="Proteomes" id="UP000827721"/>
    </source>
</evidence>
<keyword evidence="1 4" id="KW-0732">Signal</keyword>
<dbReference type="SUPFAM" id="SSF101148">
    <property type="entry name" value="Plant invertase/pectin methylesterase inhibitor"/>
    <property type="match status" value="1"/>
</dbReference>
<dbReference type="NCBIfam" id="TIGR01614">
    <property type="entry name" value="PME_inhib"/>
    <property type="match status" value="1"/>
</dbReference>
<dbReference type="Proteomes" id="UP000827721">
    <property type="component" value="Unassembled WGS sequence"/>
</dbReference>
<dbReference type="InterPro" id="IPR035513">
    <property type="entry name" value="Invertase/methylesterase_inhib"/>
</dbReference>
<evidence type="ECO:0000256" key="1">
    <source>
        <dbReference type="ARBA" id="ARBA00022729"/>
    </source>
</evidence>
<sequence length="183" mass="20403">MNMVCSYLPLFVFSIVIHLLLIHHQNTVIATDYSNDVSLITKSCSGTKVPSVCTSILEADPRSKAATNLKWLSRVGIDILCEKANETISIFKKAAESETNPSLKQNLEFCGRIFGDCSYVVQHEGIPYFESGDYKSAKMEIYTCCVTASDCQDTGIKLFSKEVQTLYNFTADMTNFMDMLSSK</sequence>
<organism evidence="6 7">
    <name type="scientific">Xanthoceras sorbifolium</name>
    <dbReference type="NCBI Taxonomy" id="99658"/>
    <lineage>
        <taxon>Eukaryota</taxon>
        <taxon>Viridiplantae</taxon>
        <taxon>Streptophyta</taxon>
        <taxon>Embryophyta</taxon>
        <taxon>Tracheophyta</taxon>
        <taxon>Spermatophyta</taxon>
        <taxon>Magnoliopsida</taxon>
        <taxon>eudicotyledons</taxon>
        <taxon>Gunneridae</taxon>
        <taxon>Pentapetalae</taxon>
        <taxon>rosids</taxon>
        <taxon>malvids</taxon>
        <taxon>Sapindales</taxon>
        <taxon>Sapindaceae</taxon>
        <taxon>Xanthoceroideae</taxon>
        <taxon>Xanthoceras</taxon>
    </lineage>
</organism>
<feature type="signal peptide" evidence="4">
    <location>
        <begin position="1"/>
        <end position="30"/>
    </location>
</feature>
<evidence type="ECO:0000313" key="6">
    <source>
        <dbReference type="EMBL" id="KAH7574691.1"/>
    </source>
</evidence>
<keyword evidence="7" id="KW-1185">Reference proteome</keyword>